<evidence type="ECO:0000259" key="2">
    <source>
        <dbReference type="Pfam" id="PF00206"/>
    </source>
</evidence>
<evidence type="ECO:0000256" key="1">
    <source>
        <dbReference type="ARBA" id="ARBA00023239"/>
    </source>
</evidence>
<dbReference type="InterPro" id="IPR024083">
    <property type="entry name" value="Fumarase/histidase_N"/>
</dbReference>
<dbReference type="AlphaFoldDB" id="A0A9D1YWQ1"/>
<dbReference type="GO" id="GO:0005829">
    <property type="term" value="C:cytosol"/>
    <property type="evidence" value="ECO:0007669"/>
    <property type="project" value="TreeGrafter"/>
</dbReference>
<dbReference type="InterPro" id="IPR022761">
    <property type="entry name" value="Fumarate_lyase_N"/>
</dbReference>
<dbReference type="InterPro" id="IPR000362">
    <property type="entry name" value="Fumarate_lyase_fam"/>
</dbReference>
<dbReference type="NCBIfam" id="NF008909">
    <property type="entry name" value="PRK12273.1"/>
    <property type="match status" value="1"/>
</dbReference>
<dbReference type="PRINTS" id="PR00149">
    <property type="entry name" value="FUMRATELYASE"/>
</dbReference>
<dbReference type="Gene3D" id="1.10.275.10">
    <property type="entry name" value="Fumarase/aspartase (N-terminal domain)"/>
    <property type="match status" value="1"/>
</dbReference>
<dbReference type="GO" id="GO:0008797">
    <property type="term" value="F:aspartate ammonia-lyase activity"/>
    <property type="evidence" value="ECO:0007669"/>
    <property type="project" value="TreeGrafter"/>
</dbReference>
<keyword evidence="1" id="KW-0456">Lyase</keyword>
<dbReference type="PANTHER" id="PTHR42696:SF2">
    <property type="entry name" value="ASPARTATE AMMONIA-LYASE"/>
    <property type="match status" value="1"/>
</dbReference>
<dbReference type="EMBL" id="DXDC01000114">
    <property type="protein sequence ID" value="HIY65381.1"/>
    <property type="molecule type" value="Genomic_DNA"/>
</dbReference>
<comment type="caution">
    <text evidence="4">The sequence shown here is derived from an EMBL/GenBank/DDBJ whole genome shotgun (WGS) entry which is preliminary data.</text>
</comment>
<dbReference type="InterPro" id="IPR008948">
    <property type="entry name" value="L-Aspartase-like"/>
</dbReference>
<dbReference type="Gene3D" id="1.10.40.30">
    <property type="entry name" value="Fumarase/aspartase (C-terminal domain)"/>
    <property type="match status" value="1"/>
</dbReference>
<proteinExistence type="predicted"/>
<dbReference type="Pfam" id="PF00206">
    <property type="entry name" value="Lyase_1"/>
    <property type="match status" value="1"/>
</dbReference>
<protein>
    <submittedName>
        <fullName evidence="4">Aspartate ammonia-lyase</fullName>
    </submittedName>
</protein>
<dbReference type="GO" id="GO:0006099">
    <property type="term" value="P:tricarboxylic acid cycle"/>
    <property type="evidence" value="ECO:0007669"/>
    <property type="project" value="InterPro"/>
</dbReference>
<evidence type="ECO:0000313" key="4">
    <source>
        <dbReference type="EMBL" id="HIY65381.1"/>
    </source>
</evidence>
<dbReference type="CDD" id="cd01357">
    <property type="entry name" value="Aspartase"/>
    <property type="match status" value="1"/>
</dbReference>
<dbReference type="InterPro" id="IPR051546">
    <property type="entry name" value="Aspartate_Ammonia-Lyase"/>
</dbReference>
<name>A0A9D1YWQ1_9MICO</name>
<evidence type="ECO:0000313" key="5">
    <source>
        <dbReference type="Proteomes" id="UP000824005"/>
    </source>
</evidence>
<dbReference type="PROSITE" id="PS00163">
    <property type="entry name" value="FUMARATE_LYASES"/>
    <property type="match status" value="1"/>
</dbReference>
<accession>A0A9D1YWQ1</accession>
<dbReference type="FunFam" id="1.20.200.10:FF:000001">
    <property type="entry name" value="Fumarate hydratase, mitochondrial"/>
    <property type="match status" value="1"/>
</dbReference>
<organism evidence="4 5">
    <name type="scientific">Candidatus Agrococcus pullicola</name>
    <dbReference type="NCBI Taxonomy" id="2838429"/>
    <lineage>
        <taxon>Bacteria</taxon>
        <taxon>Bacillati</taxon>
        <taxon>Actinomycetota</taxon>
        <taxon>Actinomycetes</taxon>
        <taxon>Micrococcales</taxon>
        <taxon>Microbacteriaceae</taxon>
        <taxon>Agrococcus</taxon>
    </lineage>
</organism>
<dbReference type="GO" id="GO:0006531">
    <property type="term" value="P:aspartate metabolic process"/>
    <property type="evidence" value="ECO:0007669"/>
    <property type="project" value="TreeGrafter"/>
</dbReference>
<dbReference type="Pfam" id="PF10415">
    <property type="entry name" value="FumaraseC_C"/>
    <property type="match status" value="1"/>
</dbReference>
<dbReference type="PANTHER" id="PTHR42696">
    <property type="entry name" value="ASPARTATE AMMONIA-LYASE"/>
    <property type="match status" value="1"/>
</dbReference>
<dbReference type="FunFam" id="1.10.275.10:FF:000001">
    <property type="entry name" value="Fumarate hydratase, mitochondrial"/>
    <property type="match status" value="1"/>
</dbReference>
<evidence type="ECO:0000259" key="3">
    <source>
        <dbReference type="Pfam" id="PF10415"/>
    </source>
</evidence>
<gene>
    <name evidence="4" type="ORF">H9830_03790</name>
</gene>
<feature type="domain" description="Fumarate lyase N-terminal" evidence="2">
    <location>
        <begin position="31"/>
        <end position="362"/>
    </location>
</feature>
<reference evidence="4" key="1">
    <citation type="journal article" date="2021" name="PeerJ">
        <title>Extensive microbial diversity within the chicken gut microbiome revealed by metagenomics and culture.</title>
        <authorList>
            <person name="Gilroy R."/>
            <person name="Ravi A."/>
            <person name="Getino M."/>
            <person name="Pursley I."/>
            <person name="Horton D.L."/>
            <person name="Alikhan N.F."/>
            <person name="Baker D."/>
            <person name="Gharbi K."/>
            <person name="Hall N."/>
            <person name="Watson M."/>
            <person name="Adriaenssens E.M."/>
            <person name="Foster-Nyarko E."/>
            <person name="Jarju S."/>
            <person name="Secka A."/>
            <person name="Antonio M."/>
            <person name="Oren A."/>
            <person name="Chaudhuri R.R."/>
            <person name="La Ragione R."/>
            <person name="Hildebrand F."/>
            <person name="Pallen M.J."/>
        </authorList>
    </citation>
    <scope>NUCLEOTIDE SEQUENCE</scope>
    <source>
        <strain evidence="4">ChiGjej1B1-98</strain>
    </source>
</reference>
<dbReference type="PRINTS" id="PR00145">
    <property type="entry name" value="ARGSUCLYASE"/>
</dbReference>
<dbReference type="Gene3D" id="1.20.200.10">
    <property type="entry name" value="Fumarase/aspartase (Central domain)"/>
    <property type="match status" value="1"/>
</dbReference>
<dbReference type="InterPro" id="IPR018951">
    <property type="entry name" value="Fumarase_C_C"/>
</dbReference>
<dbReference type="InterPro" id="IPR020557">
    <property type="entry name" value="Fumarate_lyase_CS"/>
</dbReference>
<sequence>MTDVPSYKLEPAPEGEYAVSGPTRTERDSLGELEVPADAYYGIHTVRALQNFPITGRSISVYGDLVRALAMVKQACARANNEIGVLSDAKTELIGRACDRIIAGEFHEQFAVGVMQGGAGTSTNMNTNEVIANICLEMLGYEKGDYRHFHPIDDVNRSQSTNDTYPTSIKVAMSFTVRRLSTELGLLIDSFQKKSEEFSDVLKVGRTQMQDAVPMTVGQEMGGWANTLREELDRFDAIVAALSEVNLGATAIGTGITADPRYAAAAAANLAQITDLPIRTAHDLVEATSDTGVFMRLSAALKRFASKLSKICNDLRLLSSGPQAGLGELALPAKQAGSSIMPGKVNPVIPEVVNQVAFSVIGADVTVTMAAEAGQLQLNAFEPVIAHSLLQSLHWLTQACLTLRVNCIDGIEANRDRLNQMVGTSVGVVTALTPYIGYVASADLAHRALTSNRSIIDLVVDSGLMKREDVERLLQPSKLSSPQPVTQSIPIVRQ</sequence>
<feature type="domain" description="Fumarase C C-terminal" evidence="3">
    <location>
        <begin position="429"/>
        <end position="479"/>
    </location>
</feature>
<reference evidence="4" key="2">
    <citation type="submission" date="2021-04" db="EMBL/GenBank/DDBJ databases">
        <authorList>
            <person name="Gilroy R."/>
        </authorList>
    </citation>
    <scope>NUCLEOTIDE SEQUENCE</scope>
    <source>
        <strain evidence="4">ChiGjej1B1-98</strain>
    </source>
</reference>
<dbReference type="Proteomes" id="UP000824005">
    <property type="component" value="Unassembled WGS sequence"/>
</dbReference>
<dbReference type="SUPFAM" id="SSF48557">
    <property type="entry name" value="L-aspartase-like"/>
    <property type="match status" value="1"/>
</dbReference>